<keyword evidence="1" id="KW-0472">Membrane</keyword>
<organism evidence="2 3">
    <name type="scientific">Populus tomentosa</name>
    <name type="common">Chinese white poplar</name>
    <dbReference type="NCBI Taxonomy" id="118781"/>
    <lineage>
        <taxon>Eukaryota</taxon>
        <taxon>Viridiplantae</taxon>
        <taxon>Streptophyta</taxon>
        <taxon>Embryophyta</taxon>
        <taxon>Tracheophyta</taxon>
        <taxon>Spermatophyta</taxon>
        <taxon>Magnoliopsida</taxon>
        <taxon>eudicotyledons</taxon>
        <taxon>Gunneridae</taxon>
        <taxon>Pentapetalae</taxon>
        <taxon>rosids</taxon>
        <taxon>fabids</taxon>
        <taxon>Malpighiales</taxon>
        <taxon>Salicaceae</taxon>
        <taxon>Saliceae</taxon>
        <taxon>Populus</taxon>
    </lineage>
</organism>
<dbReference type="AlphaFoldDB" id="A0A8X8CCQ5"/>
<keyword evidence="1" id="KW-0812">Transmembrane</keyword>
<dbReference type="PANTHER" id="PTHR34576:SF14">
    <property type="entry name" value="MEMBRANE-ASSOCIATED KINASE REGULATOR 6"/>
    <property type="match status" value="1"/>
</dbReference>
<comment type="caution">
    <text evidence="2">The sequence shown here is derived from an EMBL/GenBank/DDBJ whole genome shotgun (WGS) entry which is preliminary data.</text>
</comment>
<evidence type="ECO:0008006" key="4">
    <source>
        <dbReference type="Google" id="ProtNLM"/>
    </source>
</evidence>
<evidence type="ECO:0000256" key="1">
    <source>
        <dbReference type="SAM" id="Phobius"/>
    </source>
</evidence>
<dbReference type="EMBL" id="JAAWWB010000027">
    <property type="protein sequence ID" value="KAG6749570.1"/>
    <property type="molecule type" value="Genomic_DNA"/>
</dbReference>
<evidence type="ECO:0000313" key="3">
    <source>
        <dbReference type="Proteomes" id="UP000886885"/>
    </source>
</evidence>
<dbReference type="Proteomes" id="UP000886885">
    <property type="component" value="Chromosome 14A"/>
</dbReference>
<dbReference type="OrthoDB" id="1913205at2759"/>
<dbReference type="InterPro" id="IPR044699">
    <property type="entry name" value="MAKR6"/>
</dbReference>
<proteinExistence type="predicted"/>
<reference evidence="2" key="1">
    <citation type="journal article" date="2020" name="bioRxiv">
        <title>Hybrid origin of Populus tomentosa Carr. identified through genome sequencing and phylogenomic analysis.</title>
        <authorList>
            <person name="An X."/>
            <person name="Gao K."/>
            <person name="Chen Z."/>
            <person name="Li J."/>
            <person name="Yang X."/>
            <person name="Yang X."/>
            <person name="Zhou J."/>
            <person name="Guo T."/>
            <person name="Zhao T."/>
            <person name="Huang S."/>
            <person name="Miao D."/>
            <person name="Khan W.U."/>
            <person name="Rao P."/>
            <person name="Ye M."/>
            <person name="Lei B."/>
            <person name="Liao W."/>
            <person name="Wang J."/>
            <person name="Ji L."/>
            <person name="Li Y."/>
            <person name="Guo B."/>
            <person name="Mustafa N.S."/>
            <person name="Li S."/>
            <person name="Yun Q."/>
            <person name="Keller S.R."/>
            <person name="Mao J."/>
            <person name="Zhang R."/>
            <person name="Strauss S.H."/>
        </authorList>
    </citation>
    <scope>NUCLEOTIDE SEQUENCE</scope>
    <source>
        <strain evidence="2">GM15</strain>
        <tissue evidence="2">Leaf</tissue>
    </source>
</reference>
<dbReference type="PANTHER" id="PTHR34576">
    <property type="entry name" value="MEMBRANE-ASSOCIATED KINASE REGULATOR 6-RELATED"/>
    <property type="match status" value="1"/>
</dbReference>
<keyword evidence="1" id="KW-1133">Transmembrane helix</keyword>
<feature type="transmembrane region" description="Helical" evidence="1">
    <location>
        <begin position="216"/>
        <end position="240"/>
    </location>
</feature>
<sequence>MESPETLAIESFSRSWLTSVNPSLQGLETALGASLDSSREAISEELDYRMQSSRRSLEEDQNFNFYFPVSQSPDALLHADQLFSDGLIRPIFINQSKSEASSSLNLAPNVPSSLSSKTVSAVQILCRFLGRWKRILPKCFGYVRPLSHRVRDSRISTRVDNVERIAWEAKSQSNSREASPSRRVAYSLDGCHDSERSIHDAVLHCKRSMRMFMPSLIIFLIFVFVGSNLRSVLILFFFYFQINDCFTERRTNRPEGEGKCRASRNAGQEIKHELSSAISVFYSFACLYIHVSVQDGNFSLLLSCEKFDK</sequence>
<accession>A0A8X8CCQ5</accession>
<keyword evidence="3" id="KW-1185">Reference proteome</keyword>
<evidence type="ECO:0000313" key="2">
    <source>
        <dbReference type="EMBL" id="KAG6749570.1"/>
    </source>
</evidence>
<name>A0A8X8CCQ5_POPTO</name>
<protein>
    <recommendedName>
        <fullName evidence="4">Membrane-associated kinase regulator 6</fullName>
    </recommendedName>
</protein>
<gene>
    <name evidence="2" type="ORF">POTOM_046622</name>
</gene>